<feature type="domain" description="Histidine kinase/HSP90-like ATPase" evidence="2">
    <location>
        <begin position="322"/>
        <end position="434"/>
    </location>
</feature>
<accession>A0AAW6KC55</accession>
<comment type="caution">
    <text evidence="3">The sequence shown here is derived from an EMBL/GenBank/DDBJ whole genome shotgun (WGS) entry which is preliminary data.</text>
</comment>
<dbReference type="EMBL" id="JARAFO010000030">
    <property type="protein sequence ID" value="MDE1452882.1"/>
    <property type="molecule type" value="Genomic_DNA"/>
</dbReference>
<dbReference type="InterPro" id="IPR036890">
    <property type="entry name" value="HATPase_C_sf"/>
</dbReference>
<keyword evidence="1" id="KW-1133">Transmembrane helix</keyword>
<dbReference type="SMART" id="SM00387">
    <property type="entry name" value="HATPase_c"/>
    <property type="match status" value="1"/>
</dbReference>
<dbReference type="SUPFAM" id="SSF55874">
    <property type="entry name" value="ATPase domain of HSP90 chaperone/DNA topoisomerase II/histidine kinase"/>
    <property type="match status" value="1"/>
</dbReference>
<proteinExistence type="predicted"/>
<keyword evidence="1" id="KW-0472">Membrane</keyword>
<evidence type="ECO:0000313" key="4">
    <source>
        <dbReference type="Proteomes" id="UP001216709"/>
    </source>
</evidence>
<gene>
    <name evidence="3" type="ORF">PVN32_11945</name>
</gene>
<evidence type="ECO:0000313" key="3">
    <source>
        <dbReference type="EMBL" id="MDE1452882.1"/>
    </source>
</evidence>
<sequence>MYILGVLVMDLPTQLIGGMLETFLIITIGISLLNVSYKNKFFSLLLISLYGSIVLYLVKSSFPPLLYLSIMVLAISLPVSLFLNLRILLSIIGVLLGAVCLLVSEVIGFAMLRVAEPVLNVKEGSLGTALPHFCILLFMLFLIRKKRVVLISPKKQVKDLDIKLYMILILSFSLLLLYYFIIYKNQKVEGFINLFWSIALVSLTFFTLIIMRRIFYKNLRNAENSLEEQYEEVGKYIHFIKKHNHDQGHHLIAIQQMLNKGHYEETKHYLSDVMKDSALISDILPIHSIALSALLLSYKDKALKEDIRIHYKISDSLRDFPCKLFETNKIFGNLIMNAVEAVKELGDIPERTVYVQIDSGEGYYRIDVGNFGDVERFAEVVDRIFEEGFSTKGKKGRGYGLHIVKSVVEKHQGFIFPEIIDRMIVFKVRIPKELGDG</sequence>
<feature type="transmembrane region" description="Helical" evidence="1">
    <location>
        <begin position="194"/>
        <end position="211"/>
    </location>
</feature>
<feature type="transmembrane region" description="Helical" evidence="1">
    <location>
        <begin position="64"/>
        <end position="83"/>
    </location>
</feature>
<reference evidence="3" key="1">
    <citation type="submission" date="2022-12" db="EMBL/GenBank/DDBJ databases">
        <title>Draft Genome Sequences of Bacillus licheniformis and Bacillus paralicheniformis strains isolated from Irish skim milk powders.</title>
        <authorList>
            <person name="Lourenco A."/>
            <person name="Li F."/>
            <person name="Geraldine D."/>
            <person name="Tobin J.T."/>
            <person name="Butler F."/>
            <person name="Jordan K."/>
            <person name="Obrien T."/>
        </authorList>
    </citation>
    <scope>NUCLEOTIDE SEQUENCE</scope>
    <source>
        <strain evidence="3">3370</strain>
    </source>
</reference>
<protein>
    <submittedName>
        <fullName evidence="3">GHKL domain-containing protein</fullName>
    </submittedName>
</protein>
<dbReference type="RefSeq" id="WP_080624145.1">
    <property type="nucleotide sequence ID" value="NZ_CP082896.1"/>
</dbReference>
<feature type="transmembrane region" description="Helical" evidence="1">
    <location>
        <begin position="41"/>
        <end position="58"/>
    </location>
</feature>
<feature type="transmembrane region" description="Helical" evidence="1">
    <location>
        <begin position="88"/>
        <end position="112"/>
    </location>
</feature>
<dbReference type="Proteomes" id="UP001216709">
    <property type="component" value="Unassembled WGS sequence"/>
</dbReference>
<dbReference type="Gene3D" id="3.30.565.10">
    <property type="entry name" value="Histidine kinase-like ATPase, C-terminal domain"/>
    <property type="match status" value="1"/>
</dbReference>
<dbReference type="InterPro" id="IPR032834">
    <property type="entry name" value="NatK-like_C"/>
</dbReference>
<dbReference type="Pfam" id="PF14501">
    <property type="entry name" value="HATPase_c_5"/>
    <property type="match status" value="1"/>
</dbReference>
<keyword evidence="1" id="KW-0812">Transmembrane</keyword>
<organism evidence="3 4">
    <name type="scientific">Bacillus paralicheniformis</name>
    <dbReference type="NCBI Taxonomy" id="1648923"/>
    <lineage>
        <taxon>Bacteria</taxon>
        <taxon>Bacillati</taxon>
        <taxon>Bacillota</taxon>
        <taxon>Bacilli</taxon>
        <taxon>Bacillales</taxon>
        <taxon>Bacillaceae</taxon>
        <taxon>Bacillus</taxon>
    </lineage>
</organism>
<feature type="transmembrane region" description="Helical" evidence="1">
    <location>
        <begin position="164"/>
        <end position="182"/>
    </location>
</feature>
<dbReference type="InterPro" id="IPR003594">
    <property type="entry name" value="HATPase_dom"/>
</dbReference>
<name>A0AAW6KC55_9BACI</name>
<evidence type="ECO:0000256" key="1">
    <source>
        <dbReference type="SAM" id="Phobius"/>
    </source>
</evidence>
<dbReference type="AlphaFoldDB" id="A0AAW6KC55"/>
<evidence type="ECO:0000259" key="2">
    <source>
        <dbReference type="SMART" id="SM00387"/>
    </source>
</evidence>
<feature type="transmembrane region" description="Helical" evidence="1">
    <location>
        <begin position="124"/>
        <end position="143"/>
    </location>
</feature>
<feature type="transmembrane region" description="Helical" evidence="1">
    <location>
        <begin position="15"/>
        <end position="34"/>
    </location>
</feature>